<dbReference type="AlphaFoldDB" id="A0A2T0W6B7"/>
<feature type="region of interest" description="Disordered" evidence="5">
    <location>
        <begin position="66"/>
        <end position="86"/>
    </location>
</feature>
<dbReference type="SMART" id="SM00257">
    <property type="entry name" value="LysM"/>
    <property type="match status" value="12"/>
</dbReference>
<evidence type="ECO:0000256" key="1">
    <source>
        <dbReference type="ARBA" id="ARBA00010266"/>
    </source>
</evidence>
<reference evidence="7 8" key="1">
    <citation type="submission" date="2018-03" db="EMBL/GenBank/DDBJ databases">
        <title>Genomic Encyclopedia of Archaeal and Bacterial Type Strains, Phase II (KMG-II): from individual species to whole genera.</title>
        <authorList>
            <person name="Goeker M."/>
        </authorList>
    </citation>
    <scope>NUCLEOTIDE SEQUENCE [LARGE SCALE GENOMIC DNA]</scope>
    <source>
        <strain evidence="7 8">DSM 13175</strain>
    </source>
</reference>
<evidence type="ECO:0000313" key="8">
    <source>
        <dbReference type="Proteomes" id="UP000238205"/>
    </source>
</evidence>
<dbReference type="PROSITE" id="PS51782">
    <property type="entry name" value="LYSM"/>
    <property type="match status" value="12"/>
</dbReference>
<feature type="domain" description="LysM" evidence="6">
    <location>
        <begin position="585"/>
        <end position="628"/>
    </location>
</feature>
<feature type="region of interest" description="Disordered" evidence="5">
    <location>
        <begin position="892"/>
        <end position="917"/>
    </location>
</feature>
<dbReference type="Gene3D" id="1.10.530.10">
    <property type="match status" value="1"/>
</dbReference>
<feature type="compositionally biased region" description="Basic and acidic residues" evidence="5">
    <location>
        <begin position="206"/>
        <end position="236"/>
    </location>
</feature>
<evidence type="ECO:0000256" key="2">
    <source>
        <dbReference type="ARBA" id="ARBA00022529"/>
    </source>
</evidence>
<feature type="domain" description="LysM" evidence="6">
    <location>
        <begin position="980"/>
        <end position="1024"/>
    </location>
</feature>
<name>A0A2T0W6B7_9LACT</name>
<dbReference type="GO" id="GO:0004040">
    <property type="term" value="F:amidase activity"/>
    <property type="evidence" value="ECO:0007669"/>
    <property type="project" value="InterPro"/>
</dbReference>
<feature type="domain" description="LysM" evidence="6">
    <location>
        <begin position="648"/>
        <end position="691"/>
    </location>
</feature>
<dbReference type="Proteomes" id="UP000238205">
    <property type="component" value="Unassembled WGS sequence"/>
</dbReference>
<dbReference type="InterPro" id="IPR036779">
    <property type="entry name" value="LysM_dom_sf"/>
</dbReference>
<feature type="region of interest" description="Disordered" evidence="5">
    <location>
        <begin position="471"/>
        <end position="497"/>
    </location>
</feature>
<evidence type="ECO:0000259" key="6">
    <source>
        <dbReference type="PROSITE" id="PS51782"/>
    </source>
</evidence>
<feature type="domain" description="LysM" evidence="6">
    <location>
        <begin position="1116"/>
        <end position="1159"/>
    </location>
</feature>
<dbReference type="Pfam" id="PF01832">
    <property type="entry name" value="Glucosaminidase"/>
    <property type="match status" value="1"/>
</dbReference>
<feature type="domain" description="LysM" evidence="6">
    <location>
        <begin position="780"/>
        <end position="823"/>
    </location>
</feature>
<dbReference type="Gene3D" id="3.10.350.10">
    <property type="entry name" value="LysM domain"/>
    <property type="match status" value="12"/>
</dbReference>
<dbReference type="RefSeq" id="WP_106194049.1">
    <property type="nucleotide sequence ID" value="NZ_PVTO01000015.1"/>
</dbReference>
<feature type="compositionally biased region" description="Pro residues" evidence="5">
    <location>
        <begin position="476"/>
        <end position="490"/>
    </location>
</feature>
<dbReference type="InterPro" id="IPR002901">
    <property type="entry name" value="MGlyc_endo_b_GlcNAc-like_dom"/>
</dbReference>
<dbReference type="OrthoDB" id="2155627at2"/>
<evidence type="ECO:0000313" key="7">
    <source>
        <dbReference type="EMBL" id="PRY82193.1"/>
    </source>
</evidence>
<comment type="similarity">
    <text evidence="1">Belongs to the glycosyl hydrolase 73 family.</text>
</comment>
<gene>
    <name evidence="7" type="ORF">CLV38_11545</name>
</gene>
<organism evidence="7 8">
    <name type="scientific">Alkalibacterium olivapovliticus</name>
    <dbReference type="NCBI Taxonomy" id="99907"/>
    <lineage>
        <taxon>Bacteria</taxon>
        <taxon>Bacillati</taxon>
        <taxon>Bacillota</taxon>
        <taxon>Bacilli</taxon>
        <taxon>Lactobacillales</taxon>
        <taxon>Carnobacteriaceae</taxon>
        <taxon>Alkalibacterium</taxon>
    </lineage>
</organism>
<feature type="domain" description="LysM" evidence="6">
    <location>
        <begin position="715"/>
        <end position="758"/>
    </location>
</feature>
<feature type="domain" description="LysM" evidence="6">
    <location>
        <begin position="1174"/>
        <end position="1217"/>
    </location>
</feature>
<dbReference type="Gene3D" id="4.10.80.30">
    <property type="entry name" value="DNA polymerase, domain 6"/>
    <property type="match status" value="1"/>
</dbReference>
<comment type="caution">
    <text evidence="7">The sequence shown here is derived from an EMBL/GenBank/DDBJ whole genome shotgun (WGS) entry which is preliminary data.</text>
</comment>
<dbReference type="CDD" id="cd00118">
    <property type="entry name" value="LysM"/>
    <property type="match status" value="12"/>
</dbReference>
<feature type="domain" description="LysM" evidence="6">
    <location>
        <begin position="244"/>
        <end position="288"/>
    </location>
</feature>
<dbReference type="InterPro" id="IPR018392">
    <property type="entry name" value="LysM"/>
</dbReference>
<evidence type="ECO:0000256" key="5">
    <source>
        <dbReference type="SAM" id="MobiDB-lite"/>
    </source>
</evidence>
<evidence type="ECO:0000256" key="3">
    <source>
        <dbReference type="ARBA" id="ARBA00022638"/>
    </source>
</evidence>
<dbReference type="GO" id="GO:0031640">
    <property type="term" value="P:killing of cells of another organism"/>
    <property type="evidence" value="ECO:0007669"/>
    <property type="project" value="UniProtKB-KW"/>
</dbReference>
<sequence length="1219" mass="132558">MTKPTLLSPAPSKGIRKSLLFSSSLLAGVITLGTFTSAVEAQELDIDHDFLQNLYEQYTALNISTEEQSQTSVESLEKSDSSNDELPEEIADELNYIKSQLLKMIELAGGQNVLEQLDSENMSVEQLDTIFNALIEQQLINEDLNKTVEVVSVDETEEVAEEEETAETLDNVETEEVVEEQDNSDTDETAVVEEVIEELEEEVTVEEPKVEAPKETPKAETPKAETPKETPKVETPVKTDAKPIVYVVKSGDTLGKIAQLYNTTATKLASLNNLANANRISVGQVLAINTAGVSEAKTPQPTTPGNLNQATTPTAFINQIAGYAQEVAAQNGLYASVMIAQASLESGYGRSSLSAHPNYNLFGIKGSYNGQSVAKQTKEYYSHTGWITIIDHFKKYPSYEASLNDNARLLRRGLSWNPEFYAGAWVERTNSYRDATAWLQGRYATDPTYASKLNNLIQLYDLTRFDVPSGTVTKPVPNPTPAPAPTPSNPTNPYNETTTYKVVRGDTLSKIAREFKTTVQALKAANHLSTDLIFVNQTLTVPKLAVAQPAPEQPNEDTKPETKPETSKPETGTPVPVDSGQVNNHSYTVVSGDTLTGIARRFNTTVNAIRQSNTLSSDRIFVNQKLTITSAVPVEKPVVPPAENTNTQTITVKRGDTLYQLARTYNTTVAELRAVNNLTADTIYVGQTLSVQKAADTTVTPPISDSTGETPKGTAQYTVKSGDTLYGLAREFKTTVSHLRTLNNLKTDMIRIGAVLTVPADKPAAPEVQKPVLDQTSETSVYTIKSGDTLSQIARDFKTTVAKLRADNNLTNDRIFVGQKLMVSGISNKPQKPVESQKPVVQVEYVVKSGDTLTQIARTHNTTVNELMSLNSLSDSNRLSVGQRLIVTKGQLAESKPESPKPAPTAPAQPSGASYTVKSGDTLSQIARTHNMTVAEVRELNDLENADRIVVGQRLVLSAEKAETPKPTVPTPAPATPVSGNYTVKSGDTLSQVARSHNMTLAQLLELNKLENADRISIGQRLVVTTEKAEAPKPVAPTPAPVLPVSGNYTVKAGDTLSQIARSHNMTVAQLLELNKLENADRISIGQRLVVTSEKAERPIPAAPTPQPAPVKTDESNYVVKAGDTLSQLAKDFEVTLSQIKEWNNLTSDIIFVNQSLVFKQTTETKPVSDSSQSSHTVSAGETLSHVARLYNLTVKELKELNYLTSDLIFVNQSLVVTR</sequence>
<feature type="region of interest" description="Disordered" evidence="5">
    <location>
        <begin position="545"/>
        <end position="586"/>
    </location>
</feature>
<dbReference type="SMART" id="SM00047">
    <property type="entry name" value="LYZ2"/>
    <property type="match status" value="1"/>
</dbReference>
<protein>
    <recommendedName>
        <fullName evidence="4">Peptidoglycan hydrolase</fullName>
    </recommendedName>
</protein>
<feature type="compositionally biased region" description="Basic and acidic residues" evidence="5">
    <location>
        <begin position="556"/>
        <end position="568"/>
    </location>
</feature>
<dbReference type="PANTHER" id="PTHR33734:SF22">
    <property type="entry name" value="MEMBRANE-BOUND LYTIC MUREIN TRANSGLYCOSYLASE D"/>
    <property type="match status" value="1"/>
</dbReference>
<feature type="domain" description="LysM" evidence="6">
    <location>
        <begin position="843"/>
        <end position="887"/>
    </location>
</feature>
<dbReference type="EMBL" id="PVTO01000015">
    <property type="protein sequence ID" value="PRY82193.1"/>
    <property type="molecule type" value="Genomic_DNA"/>
</dbReference>
<accession>A0A2T0W6B7</accession>
<feature type="domain" description="LysM" evidence="6">
    <location>
        <begin position="1047"/>
        <end position="1091"/>
    </location>
</feature>
<proteinExistence type="inferred from homology"/>
<dbReference type="Pfam" id="PF01476">
    <property type="entry name" value="LysM"/>
    <property type="match status" value="12"/>
</dbReference>
<dbReference type="GO" id="GO:0042742">
    <property type="term" value="P:defense response to bacterium"/>
    <property type="evidence" value="ECO:0007669"/>
    <property type="project" value="UniProtKB-KW"/>
</dbReference>
<evidence type="ECO:0000256" key="4">
    <source>
        <dbReference type="ARBA" id="ARBA00032108"/>
    </source>
</evidence>
<feature type="domain" description="LysM" evidence="6">
    <location>
        <begin position="913"/>
        <end position="957"/>
    </location>
</feature>
<keyword evidence="3" id="KW-0081">Bacteriolytic enzyme</keyword>
<dbReference type="PANTHER" id="PTHR33734">
    <property type="entry name" value="LYSM DOMAIN-CONTAINING GPI-ANCHORED PROTEIN 2"/>
    <property type="match status" value="1"/>
</dbReference>
<keyword evidence="7" id="KW-0378">Hydrolase</keyword>
<keyword evidence="2" id="KW-0929">Antimicrobial</keyword>
<dbReference type="SUPFAM" id="SSF54106">
    <property type="entry name" value="LysM domain"/>
    <property type="match status" value="12"/>
</dbReference>
<keyword evidence="8" id="KW-1185">Reference proteome</keyword>
<feature type="region of interest" description="Disordered" evidence="5">
    <location>
        <begin position="200"/>
        <end position="236"/>
    </location>
</feature>
<feature type="domain" description="LysM" evidence="6">
    <location>
        <begin position="498"/>
        <end position="541"/>
    </location>
</feature>